<feature type="domain" description="Endonuclease/exonuclease/phosphatase" evidence="1">
    <location>
        <begin position="9"/>
        <end position="258"/>
    </location>
</feature>
<name>A0A329MPM8_9BACL</name>
<dbReference type="CDD" id="cd09083">
    <property type="entry name" value="EEP-1"/>
    <property type="match status" value="1"/>
</dbReference>
<keyword evidence="3" id="KW-1185">Reference proteome</keyword>
<dbReference type="PANTHER" id="PTHR12121">
    <property type="entry name" value="CARBON CATABOLITE REPRESSOR PROTEIN 4"/>
    <property type="match status" value="1"/>
</dbReference>
<proteinExistence type="predicted"/>
<dbReference type="EMBL" id="QMFB01000007">
    <property type="protein sequence ID" value="RAV20683.1"/>
    <property type="molecule type" value="Genomic_DNA"/>
</dbReference>
<dbReference type="SUPFAM" id="SSF56219">
    <property type="entry name" value="DNase I-like"/>
    <property type="match status" value="1"/>
</dbReference>
<sequence>MNARNVTVMTFNLRRQSAEDEGNAWSFRKGYAAEVVKRYRPTVAGTQEGLYDMLEYLDRELPEYGRVGEGRNGGTENEYNAIFYRKEELAVREWGQFWLSEYPSEPREMSWGATHHRICTWAHFQTRNEPQKQFLHYNTHLDHSSQLARAKGSVLLWERLSDHKNRLELPALITGDLNAEPDNPVIAFLRGQTEVNGAHCALKDAYSVLAGNPGLSFHGFKGGEEGGPIDYIFVTPDVHVDGVAIIRDKFDGKLPSDHYPVLAKIRL</sequence>
<evidence type="ECO:0000259" key="1">
    <source>
        <dbReference type="Pfam" id="PF03372"/>
    </source>
</evidence>
<dbReference type="PANTHER" id="PTHR12121:SF36">
    <property type="entry name" value="ENDONUCLEASE_EXONUCLEASE_PHOSPHATASE DOMAIN-CONTAINING PROTEIN"/>
    <property type="match status" value="1"/>
</dbReference>
<keyword evidence="2" id="KW-0255">Endonuclease</keyword>
<gene>
    <name evidence="2" type="ORF">DQG23_14320</name>
</gene>
<dbReference type="Proteomes" id="UP000250369">
    <property type="component" value="Unassembled WGS sequence"/>
</dbReference>
<dbReference type="AlphaFoldDB" id="A0A329MPM8"/>
<dbReference type="InterPro" id="IPR050410">
    <property type="entry name" value="CCR4/nocturin_mRNA_transcr"/>
</dbReference>
<organism evidence="2 3">
    <name type="scientific">Paenibacillus contaminans</name>
    <dbReference type="NCBI Taxonomy" id="450362"/>
    <lineage>
        <taxon>Bacteria</taxon>
        <taxon>Bacillati</taxon>
        <taxon>Bacillota</taxon>
        <taxon>Bacilli</taxon>
        <taxon>Bacillales</taxon>
        <taxon>Paenibacillaceae</taxon>
        <taxon>Paenibacillus</taxon>
    </lineage>
</organism>
<dbReference type="InterPro" id="IPR005135">
    <property type="entry name" value="Endo/exonuclease/phosphatase"/>
</dbReference>
<keyword evidence="2" id="KW-0540">Nuclease</keyword>
<dbReference type="OrthoDB" id="9793162at2"/>
<dbReference type="RefSeq" id="WP_113031541.1">
    <property type="nucleotide sequence ID" value="NZ_QMFB01000007.1"/>
</dbReference>
<keyword evidence="2" id="KW-0378">Hydrolase</keyword>
<dbReference type="Gene3D" id="3.60.10.10">
    <property type="entry name" value="Endonuclease/exonuclease/phosphatase"/>
    <property type="match status" value="1"/>
</dbReference>
<dbReference type="GO" id="GO:0004519">
    <property type="term" value="F:endonuclease activity"/>
    <property type="evidence" value="ECO:0007669"/>
    <property type="project" value="UniProtKB-KW"/>
</dbReference>
<evidence type="ECO:0000313" key="2">
    <source>
        <dbReference type="EMBL" id="RAV20683.1"/>
    </source>
</evidence>
<evidence type="ECO:0000313" key="3">
    <source>
        <dbReference type="Proteomes" id="UP000250369"/>
    </source>
</evidence>
<comment type="caution">
    <text evidence="2">The sequence shown here is derived from an EMBL/GenBank/DDBJ whole genome shotgun (WGS) entry which is preliminary data.</text>
</comment>
<dbReference type="GO" id="GO:0000175">
    <property type="term" value="F:3'-5'-RNA exonuclease activity"/>
    <property type="evidence" value="ECO:0007669"/>
    <property type="project" value="TreeGrafter"/>
</dbReference>
<dbReference type="Pfam" id="PF03372">
    <property type="entry name" value="Exo_endo_phos"/>
    <property type="match status" value="1"/>
</dbReference>
<dbReference type="InterPro" id="IPR036691">
    <property type="entry name" value="Endo/exonu/phosph_ase_sf"/>
</dbReference>
<accession>A0A329MPM8</accession>
<protein>
    <submittedName>
        <fullName evidence="2">Endonuclease</fullName>
    </submittedName>
</protein>
<reference evidence="2 3" key="1">
    <citation type="journal article" date="2009" name="Int. J. Syst. Evol. Microbiol.">
        <title>Paenibacillus contaminans sp. nov., isolated from a contaminated laboratory plate.</title>
        <authorList>
            <person name="Chou J.H."/>
            <person name="Lee J.H."/>
            <person name="Lin M.C."/>
            <person name="Chang P.S."/>
            <person name="Arun A.B."/>
            <person name="Young C.C."/>
            <person name="Chen W.M."/>
        </authorList>
    </citation>
    <scope>NUCLEOTIDE SEQUENCE [LARGE SCALE GENOMIC DNA]</scope>
    <source>
        <strain evidence="2 3">CKOBP-6</strain>
    </source>
</reference>